<keyword evidence="2" id="KW-1185">Reference proteome</keyword>
<proteinExistence type="predicted"/>
<reference evidence="2" key="1">
    <citation type="submission" date="2017-02" db="EMBL/GenBank/DDBJ databases">
        <authorList>
            <person name="Daims H."/>
        </authorList>
    </citation>
    <scope>NUCLEOTIDE SEQUENCE [LARGE SCALE GENOMIC DNA]</scope>
</reference>
<accession>A0A1R4HBS6</accession>
<dbReference type="EMBL" id="FUKJ01000252">
    <property type="protein sequence ID" value="SJM93330.1"/>
    <property type="molecule type" value="Genomic_DNA"/>
</dbReference>
<dbReference type="AlphaFoldDB" id="A0A1R4HBS6"/>
<dbReference type="Proteomes" id="UP000195442">
    <property type="component" value="Unassembled WGS sequence"/>
</dbReference>
<name>A0A1R4HBS6_9GAMM</name>
<sequence length="204" mass="23487">MHSLRILFNIWATHLRRDTVQRLTVRPELVEGWAVNPIMVRQAHHLCPIGYERLNLKLSRLKWVANICLMVLALPAFADHEAIAIVTMPSSPLQSVSIETLKRVYLRKILVDDKGKRWIPLNLPAFDDLRQGFSLALFKKRPEDQEDYWNQQYFSGINPPDVLASEEAVLRFVAMTPGAIGYVRQRSVDKRVRVLKTISIPGKH</sequence>
<protein>
    <recommendedName>
        <fullName evidence="3">PBP domain-containing protein</fullName>
    </recommendedName>
</protein>
<dbReference type="SUPFAM" id="SSF53850">
    <property type="entry name" value="Periplasmic binding protein-like II"/>
    <property type="match status" value="1"/>
</dbReference>
<dbReference type="Gene3D" id="3.40.190.10">
    <property type="entry name" value="Periplasmic binding protein-like II"/>
    <property type="match status" value="1"/>
</dbReference>
<organism evidence="1 2">
    <name type="scientific">Crenothrix polyspora</name>
    <dbReference type="NCBI Taxonomy" id="360316"/>
    <lineage>
        <taxon>Bacteria</taxon>
        <taxon>Pseudomonadati</taxon>
        <taxon>Pseudomonadota</taxon>
        <taxon>Gammaproteobacteria</taxon>
        <taxon>Methylococcales</taxon>
        <taxon>Crenotrichaceae</taxon>
        <taxon>Crenothrix</taxon>
    </lineage>
</organism>
<gene>
    <name evidence="1" type="ORF">CRENPOLYSF2_3250002</name>
</gene>
<evidence type="ECO:0000313" key="2">
    <source>
        <dbReference type="Proteomes" id="UP000195442"/>
    </source>
</evidence>
<evidence type="ECO:0000313" key="1">
    <source>
        <dbReference type="EMBL" id="SJM93330.1"/>
    </source>
</evidence>
<evidence type="ECO:0008006" key="3">
    <source>
        <dbReference type="Google" id="ProtNLM"/>
    </source>
</evidence>